<keyword evidence="1 4" id="KW-0812">Transmembrane</keyword>
<feature type="transmembrane region" description="Helical" evidence="4">
    <location>
        <begin position="365"/>
        <end position="386"/>
    </location>
</feature>
<dbReference type="RefSeq" id="WP_265282911.1">
    <property type="nucleotide sequence ID" value="NZ_QZCW01000003.1"/>
</dbReference>
<feature type="transmembrane region" description="Helical" evidence="4">
    <location>
        <begin position="100"/>
        <end position="128"/>
    </location>
</feature>
<feature type="transmembrane region" description="Helical" evidence="4">
    <location>
        <begin position="7"/>
        <end position="25"/>
    </location>
</feature>
<evidence type="ECO:0000313" key="7">
    <source>
        <dbReference type="Proteomes" id="UP001208935"/>
    </source>
</evidence>
<proteinExistence type="predicted"/>
<dbReference type="Pfam" id="PF07690">
    <property type="entry name" value="MFS_1"/>
    <property type="match status" value="1"/>
</dbReference>
<evidence type="ECO:0000256" key="3">
    <source>
        <dbReference type="ARBA" id="ARBA00023136"/>
    </source>
</evidence>
<comment type="caution">
    <text evidence="6">The sequence shown here is derived from an EMBL/GenBank/DDBJ whole genome shotgun (WGS) entry which is preliminary data.</text>
</comment>
<feature type="domain" description="Major facilitator superfamily (MFS) profile" evidence="5">
    <location>
        <begin position="1"/>
        <end position="389"/>
    </location>
</feature>
<dbReference type="Gene3D" id="1.20.1250.20">
    <property type="entry name" value="MFS general substrate transporter like domains"/>
    <property type="match status" value="1"/>
</dbReference>
<gene>
    <name evidence="6" type="ORF">D5039_17080</name>
</gene>
<dbReference type="InterPro" id="IPR036259">
    <property type="entry name" value="MFS_trans_sf"/>
</dbReference>
<accession>A0ABT3KWT7</accession>
<protein>
    <submittedName>
        <fullName evidence="6">MFS transporter</fullName>
    </submittedName>
</protein>
<keyword evidence="2 4" id="KW-1133">Transmembrane helix</keyword>
<dbReference type="SUPFAM" id="SSF103473">
    <property type="entry name" value="MFS general substrate transporter"/>
    <property type="match status" value="1"/>
</dbReference>
<feature type="transmembrane region" description="Helical" evidence="4">
    <location>
        <begin position="279"/>
        <end position="297"/>
    </location>
</feature>
<reference evidence="7" key="1">
    <citation type="submission" date="2023-07" db="EMBL/GenBank/DDBJ databases">
        <title>Verminephrobacter genomes.</title>
        <authorList>
            <person name="Lund M.B."/>
        </authorList>
    </citation>
    <scope>NUCLEOTIDE SEQUENCE [LARGE SCALE GENOMIC DNA]</scope>
    <source>
        <strain evidence="7">AtM5-05</strain>
    </source>
</reference>
<evidence type="ECO:0000256" key="2">
    <source>
        <dbReference type="ARBA" id="ARBA00022989"/>
    </source>
</evidence>
<feature type="transmembrane region" description="Helical" evidence="4">
    <location>
        <begin position="140"/>
        <end position="162"/>
    </location>
</feature>
<dbReference type="PANTHER" id="PTHR23546:SF1">
    <property type="entry name" value="MEMBRANE PROTEIN"/>
    <property type="match status" value="1"/>
</dbReference>
<evidence type="ECO:0000313" key="6">
    <source>
        <dbReference type="EMBL" id="MCW5322797.1"/>
    </source>
</evidence>
<organism evidence="6 7">
    <name type="scientific">Verminephrobacter aporrectodeae subsp. tuberculatae</name>
    <dbReference type="NCBI Taxonomy" id="1110392"/>
    <lineage>
        <taxon>Bacteria</taxon>
        <taxon>Pseudomonadati</taxon>
        <taxon>Pseudomonadota</taxon>
        <taxon>Betaproteobacteria</taxon>
        <taxon>Burkholderiales</taxon>
        <taxon>Comamonadaceae</taxon>
        <taxon>Verminephrobacter</taxon>
    </lineage>
</organism>
<evidence type="ECO:0000256" key="4">
    <source>
        <dbReference type="SAM" id="Phobius"/>
    </source>
</evidence>
<feature type="transmembrane region" description="Helical" evidence="4">
    <location>
        <begin position="335"/>
        <end position="359"/>
    </location>
</feature>
<keyword evidence="7" id="KW-1185">Reference proteome</keyword>
<feature type="transmembrane region" description="Helical" evidence="4">
    <location>
        <begin position="168"/>
        <end position="188"/>
    </location>
</feature>
<feature type="transmembrane region" description="Helical" evidence="4">
    <location>
        <begin position="209"/>
        <end position="234"/>
    </location>
</feature>
<dbReference type="EMBL" id="QZCW01000003">
    <property type="protein sequence ID" value="MCW5322797.1"/>
    <property type="molecule type" value="Genomic_DNA"/>
</dbReference>
<evidence type="ECO:0000259" key="5">
    <source>
        <dbReference type="PROSITE" id="PS50850"/>
    </source>
</evidence>
<feature type="transmembrane region" description="Helical" evidence="4">
    <location>
        <begin position="69"/>
        <end position="88"/>
    </location>
</feature>
<dbReference type="Proteomes" id="UP001208935">
    <property type="component" value="Unassembled WGS sequence"/>
</dbReference>
<name>A0ABT3KWT7_9BURK</name>
<feature type="transmembrane region" description="Helical" evidence="4">
    <location>
        <begin position="246"/>
        <end position="267"/>
    </location>
</feature>
<sequence length="396" mass="41799">MPALRSILIINSLCIAALMSFVAVVGPLVRTLRLAEWHGGLAVTMAGVLWVISARRWGRLSDVRGRKPVLLCCLLGFSLSFLALAGYFDMAQRMAWSLPVMLVLLIFVRGLMGLFYAAIPVVSAAWLADRFPPDERGAAMAKLGAANAVGMVLGPLLAGVLAVRQLSLPMYLATILPLSACLLLWIKVPATAVQQQDEKPALTCTDPRIRLPAITMFLAACTIIAAQMCVGFYAMDRLALNAHDGARVAGQTMAGVGVTLIVTQLLVARLHRVPQLRMIALGALLAAAGFAPLLLTSTTPGLLASYSIAAAGLGMLIPSAQVLAANAVGTHEQGLAAGTLAAAQGMASVVSPLTFTLLYQWHWRAPFLLACSAMILLSVLSFGRLAKRRSASVRGP</sequence>
<feature type="transmembrane region" description="Helical" evidence="4">
    <location>
        <begin position="37"/>
        <end position="57"/>
    </location>
</feature>
<feature type="transmembrane region" description="Helical" evidence="4">
    <location>
        <begin position="303"/>
        <end position="323"/>
    </location>
</feature>
<evidence type="ECO:0000256" key="1">
    <source>
        <dbReference type="ARBA" id="ARBA00022692"/>
    </source>
</evidence>
<dbReference type="PANTHER" id="PTHR23546">
    <property type="entry name" value="TRANSPORT PROTEIN"/>
    <property type="match status" value="1"/>
</dbReference>
<dbReference type="InterPro" id="IPR011701">
    <property type="entry name" value="MFS"/>
</dbReference>
<keyword evidence="3 4" id="KW-0472">Membrane</keyword>
<dbReference type="InterPro" id="IPR020846">
    <property type="entry name" value="MFS_dom"/>
</dbReference>
<dbReference type="PROSITE" id="PS50850">
    <property type="entry name" value="MFS"/>
    <property type="match status" value="1"/>
</dbReference>